<name>A0A516SC92_9NEIS</name>
<reference evidence="3" key="1">
    <citation type="submission" date="2019-07" db="EMBL/GenBank/DDBJ databases">
        <title>Chitinimonas sp. nov., isolated from Ny-Alesund, arctica soil.</title>
        <authorList>
            <person name="Xu Q."/>
            <person name="Peng F."/>
        </authorList>
    </citation>
    <scope>NUCLEOTIDE SEQUENCE [LARGE SCALE GENOMIC DNA]</scope>
    <source>
        <strain evidence="3">R3-44</strain>
    </source>
</reference>
<keyword evidence="1" id="KW-1133">Transmembrane helix</keyword>
<feature type="transmembrane region" description="Helical" evidence="1">
    <location>
        <begin position="80"/>
        <end position="101"/>
    </location>
</feature>
<feature type="transmembrane region" description="Helical" evidence="1">
    <location>
        <begin position="55"/>
        <end position="74"/>
    </location>
</feature>
<evidence type="ECO:0000256" key="1">
    <source>
        <dbReference type="SAM" id="Phobius"/>
    </source>
</evidence>
<organism evidence="2 3">
    <name type="scientific">Chitinimonas arctica</name>
    <dbReference type="NCBI Taxonomy" id="2594795"/>
    <lineage>
        <taxon>Bacteria</taxon>
        <taxon>Pseudomonadati</taxon>
        <taxon>Pseudomonadota</taxon>
        <taxon>Betaproteobacteria</taxon>
        <taxon>Neisseriales</taxon>
        <taxon>Chitinibacteraceae</taxon>
        <taxon>Chitinimonas</taxon>
    </lineage>
</organism>
<evidence type="ECO:0000313" key="3">
    <source>
        <dbReference type="Proteomes" id="UP000317550"/>
    </source>
</evidence>
<keyword evidence="1" id="KW-0812">Transmembrane</keyword>
<proteinExistence type="predicted"/>
<feature type="transmembrane region" description="Helical" evidence="1">
    <location>
        <begin position="28"/>
        <end position="43"/>
    </location>
</feature>
<dbReference type="EMBL" id="CP041730">
    <property type="protein sequence ID" value="QDQ25688.1"/>
    <property type="molecule type" value="Genomic_DNA"/>
</dbReference>
<sequence length="116" mass="12594">MGRLFFLALAIFSVPTFASGDPGVLYIMGTNFFLLLVAIAHIVKIDRNWEVKYRALAILAIGVAGALALLSRPGYSSNALIINCMSLGSMFLSFLIICILFKKTSHPKVLKKNTGS</sequence>
<dbReference type="Proteomes" id="UP000317550">
    <property type="component" value="Chromosome"/>
</dbReference>
<dbReference type="KEGG" id="cari:FNU76_04600"/>
<dbReference type="AlphaFoldDB" id="A0A516SC92"/>
<dbReference type="RefSeq" id="WP_143856613.1">
    <property type="nucleotide sequence ID" value="NZ_CP041730.1"/>
</dbReference>
<keyword evidence="1" id="KW-0472">Membrane</keyword>
<evidence type="ECO:0000313" key="2">
    <source>
        <dbReference type="EMBL" id="QDQ25688.1"/>
    </source>
</evidence>
<protein>
    <submittedName>
        <fullName evidence="2">Uncharacterized protein</fullName>
    </submittedName>
</protein>
<accession>A0A516SC92</accession>
<keyword evidence="3" id="KW-1185">Reference proteome</keyword>
<gene>
    <name evidence="2" type="ORF">FNU76_04600</name>
</gene>